<dbReference type="RefSeq" id="WP_214297149.1">
    <property type="nucleotide sequence ID" value="NZ_JAHDYS010000005.1"/>
</dbReference>
<accession>A0ABS5U6W4</accession>
<evidence type="ECO:0000256" key="4">
    <source>
        <dbReference type="ARBA" id="ARBA00010662"/>
    </source>
</evidence>
<comment type="similarity">
    <text evidence="4 7">Belongs to the glucosamine/galactosamine-6-phosphate isomerase family. 6-phosphogluconolactonase subfamily.</text>
</comment>
<comment type="caution">
    <text evidence="9">The sequence shown here is derived from an EMBL/GenBank/DDBJ whole genome shotgun (WGS) entry which is preliminary data.</text>
</comment>
<evidence type="ECO:0000256" key="3">
    <source>
        <dbReference type="ARBA" id="ARBA00004961"/>
    </source>
</evidence>
<evidence type="ECO:0000259" key="8">
    <source>
        <dbReference type="Pfam" id="PF01182"/>
    </source>
</evidence>
<protein>
    <recommendedName>
        <fullName evidence="6 7">6-phosphogluconolactonase</fullName>
        <shortName evidence="7">6PGL</shortName>
        <ecNumber evidence="5 7">3.1.1.31</ecNumber>
    </recommendedName>
</protein>
<dbReference type="Proteomes" id="UP000784128">
    <property type="component" value="Unassembled WGS sequence"/>
</dbReference>
<name>A0ABS5U6W4_9BACT</name>
<dbReference type="EMBL" id="JAHDYS010000005">
    <property type="protein sequence ID" value="MBT1071415.1"/>
    <property type="molecule type" value="Genomic_DNA"/>
</dbReference>
<evidence type="ECO:0000256" key="6">
    <source>
        <dbReference type="ARBA" id="ARBA00020337"/>
    </source>
</evidence>
<dbReference type="Gene3D" id="3.40.50.1360">
    <property type="match status" value="1"/>
</dbReference>
<evidence type="ECO:0000256" key="2">
    <source>
        <dbReference type="ARBA" id="ARBA00002681"/>
    </source>
</evidence>
<keyword evidence="7 9" id="KW-0378">Hydrolase</keyword>
<sequence>MIRFCDDLEAVSRVAAECVAAEANRAVQERGRFTLALSGGSTPARTYELLAQLPFRELIPWEKSHIFWGDERCVPGTDRRSNAGMARRALLDQVPIPAEQIHPMECASSPKDSAREYQSLLFELFAGDLPCFDLILLGLGANGHTASLFPEEPVLDEQQRWVSEVYVAEEGLYRLTLTVPVINQAAVVIFLVSGSDKASVLREVLESTPDPHRIPACLIKPNMGRLMWLVDKEAASLLKKN</sequence>
<comment type="pathway">
    <text evidence="3 7">Carbohydrate degradation; pentose phosphate pathway; D-ribulose 5-phosphate from D-glucose 6-phosphate (oxidative stage): step 2/3.</text>
</comment>
<dbReference type="EC" id="3.1.1.31" evidence="5 7"/>
<evidence type="ECO:0000256" key="1">
    <source>
        <dbReference type="ARBA" id="ARBA00000832"/>
    </source>
</evidence>
<dbReference type="GO" id="GO:0017057">
    <property type="term" value="F:6-phosphogluconolactonase activity"/>
    <property type="evidence" value="ECO:0007669"/>
    <property type="project" value="UniProtKB-EC"/>
</dbReference>
<organism evidence="9 10">
    <name type="scientific">Pelotalea chapellei</name>
    <dbReference type="NCBI Taxonomy" id="44671"/>
    <lineage>
        <taxon>Bacteria</taxon>
        <taxon>Pseudomonadati</taxon>
        <taxon>Thermodesulfobacteriota</taxon>
        <taxon>Desulfuromonadia</taxon>
        <taxon>Geobacterales</taxon>
        <taxon>Geobacteraceae</taxon>
        <taxon>Pelotalea</taxon>
    </lineage>
</organism>
<evidence type="ECO:0000256" key="5">
    <source>
        <dbReference type="ARBA" id="ARBA00013198"/>
    </source>
</evidence>
<feature type="domain" description="Glucosamine/galactosamine-6-phosphate isomerase" evidence="8">
    <location>
        <begin position="7"/>
        <end position="228"/>
    </location>
</feature>
<comment type="catalytic activity">
    <reaction evidence="1 7">
        <text>6-phospho-D-glucono-1,5-lactone + H2O = 6-phospho-D-gluconate + H(+)</text>
        <dbReference type="Rhea" id="RHEA:12556"/>
        <dbReference type="ChEBI" id="CHEBI:15377"/>
        <dbReference type="ChEBI" id="CHEBI:15378"/>
        <dbReference type="ChEBI" id="CHEBI:57955"/>
        <dbReference type="ChEBI" id="CHEBI:58759"/>
        <dbReference type="EC" id="3.1.1.31"/>
    </reaction>
</comment>
<evidence type="ECO:0000256" key="7">
    <source>
        <dbReference type="RuleBase" id="RU365095"/>
    </source>
</evidence>
<proteinExistence type="inferred from homology"/>
<gene>
    <name evidence="7 9" type="primary">pgl</name>
    <name evidence="9" type="ORF">KJB30_06455</name>
</gene>
<dbReference type="NCBIfam" id="TIGR01198">
    <property type="entry name" value="pgl"/>
    <property type="match status" value="1"/>
</dbReference>
<dbReference type="InterPro" id="IPR005900">
    <property type="entry name" value="6-phosphogluconolactonase_DevB"/>
</dbReference>
<dbReference type="Pfam" id="PF01182">
    <property type="entry name" value="Glucosamine_iso"/>
    <property type="match status" value="1"/>
</dbReference>
<reference evidence="9 10" key="1">
    <citation type="submission" date="2021-05" db="EMBL/GenBank/DDBJ databases">
        <title>The draft genome of Geobacter chapellei DSM 13688.</title>
        <authorList>
            <person name="Xu Z."/>
            <person name="Masuda Y."/>
            <person name="Itoh H."/>
            <person name="Senoo K."/>
        </authorList>
    </citation>
    <scope>NUCLEOTIDE SEQUENCE [LARGE SCALE GENOMIC DNA]</scope>
    <source>
        <strain evidence="9 10">DSM 13688</strain>
    </source>
</reference>
<keyword evidence="10" id="KW-1185">Reference proteome</keyword>
<evidence type="ECO:0000313" key="10">
    <source>
        <dbReference type="Proteomes" id="UP000784128"/>
    </source>
</evidence>
<dbReference type="CDD" id="cd01400">
    <property type="entry name" value="6PGL"/>
    <property type="match status" value="1"/>
</dbReference>
<evidence type="ECO:0000313" key="9">
    <source>
        <dbReference type="EMBL" id="MBT1071415.1"/>
    </source>
</evidence>
<comment type="function">
    <text evidence="2 7">Hydrolysis of 6-phosphogluconolactone to 6-phosphogluconate.</text>
</comment>
<dbReference type="InterPro" id="IPR037171">
    <property type="entry name" value="NagB/RpiA_transferase-like"/>
</dbReference>
<dbReference type="SUPFAM" id="SSF100950">
    <property type="entry name" value="NagB/RpiA/CoA transferase-like"/>
    <property type="match status" value="1"/>
</dbReference>
<dbReference type="PANTHER" id="PTHR11054">
    <property type="entry name" value="6-PHOSPHOGLUCONOLACTONASE"/>
    <property type="match status" value="1"/>
</dbReference>
<dbReference type="InterPro" id="IPR039104">
    <property type="entry name" value="6PGL"/>
</dbReference>
<dbReference type="PANTHER" id="PTHR11054:SF0">
    <property type="entry name" value="6-PHOSPHOGLUCONOLACTONASE"/>
    <property type="match status" value="1"/>
</dbReference>
<dbReference type="InterPro" id="IPR006148">
    <property type="entry name" value="Glc/Gal-6P_isomerase"/>
</dbReference>